<dbReference type="Proteomes" id="UP000791440">
    <property type="component" value="Unassembled WGS sequence"/>
</dbReference>
<accession>A0A921YPI7</accession>
<proteinExistence type="predicted"/>
<reference evidence="2" key="1">
    <citation type="journal article" date="2016" name="Insect Biochem. Mol. Biol.">
        <title>Multifaceted biological insights from a draft genome sequence of the tobacco hornworm moth, Manduca sexta.</title>
        <authorList>
            <person name="Kanost M.R."/>
            <person name="Arrese E.L."/>
            <person name="Cao X."/>
            <person name="Chen Y.R."/>
            <person name="Chellapilla S."/>
            <person name="Goldsmith M.R."/>
            <person name="Grosse-Wilde E."/>
            <person name="Heckel D.G."/>
            <person name="Herndon N."/>
            <person name="Jiang H."/>
            <person name="Papanicolaou A."/>
            <person name="Qu J."/>
            <person name="Soulages J.L."/>
            <person name="Vogel H."/>
            <person name="Walters J."/>
            <person name="Waterhouse R.M."/>
            <person name="Ahn S.J."/>
            <person name="Almeida F.C."/>
            <person name="An C."/>
            <person name="Aqrawi P."/>
            <person name="Bretschneider A."/>
            <person name="Bryant W.B."/>
            <person name="Bucks S."/>
            <person name="Chao H."/>
            <person name="Chevignon G."/>
            <person name="Christen J.M."/>
            <person name="Clarke D.F."/>
            <person name="Dittmer N.T."/>
            <person name="Ferguson L.C.F."/>
            <person name="Garavelou S."/>
            <person name="Gordon K.H.J."/>
            <person name="Gunaratna R.T."/>
            <person name="Han Y."/>
            <person name="Hauser F."/>
            <person name="He Y."/>
            <person name="Heidel-Fischer H."/>
            <person name="Hirsh A."/>
            <person name="Hu Y."/>
            <person name="Jiang H."/>
            <person name="Kalra D."/>
            <person name="Klinner C."/>
            <person name="Konig C."/>
            <person name="Kovar C."/>
            <person name="Kroll A.R."/>
            <person name="Kuwar S.S."/>
            <person name="Lee S.L."/>
            <person name="Lehman R."/>
            <person name="Li K."/>
            <person name="Li Z."/>
            <person name="Liang H."/>
            <person name="Lovelace S."/>
            <person name="Lu Z."/>
            <person name="Mansfield J.H."/>
            <person name="McCulloch K.J."/>
            <person name="Mathew T."/>
            <person name="Morton B."/>
            <person name="Muzny D.M."/>
            <person name="Neunemann D."/>
            <person name="Ongeri F."/>
            <person name="Pauchet Y."/>
            <person name="Pu L.L."/>
            <person name="Pyrousis I."/>
            <person name="Rao X.J."/>
            <person name="Redding A."/>
            <person name="Roesel C."/>
            <person name="Sanchez-Gracia A."/>
            <person name="Schaack S."/>
            <person name="Shukla A."/>
            <person name="Tetreau G."/>
            <person name="Wang Y."/>
            <person name="Xiong G.H."/>
            <person name="Traut W."/>
            <person name="Walsh T.K."/>
            <person name="Worley K.C."/>
            <person name="Wu D."/>
            <person name="Wu W."/>
            <person name="Wu Y.Q."/>
            <person name="Zhang X."/>
            <person name="Zou Z."/>
            <person name="Zucker H."/>
            <person name="Briscoe A.D."/>
            <person name="Burmester T."/>
            <person name="Clem R.J."/>
            <person name="Feyereisen R."/>
            <person name="Grimmelikhuijzen C.J.P."/>
            <person name="Hamodrakas S.J."/>
            <person name="Hansson B.S."/>
            <person name="Huguet E."/>
            <person name="Jermiin L.S."/>
            <person name="Lan Q."/>
            <person name="Lehman H.K."/>
            <person name="Lorenzen M."/>
            <person name="Merzendorfer H."/>
            <person name="Michalopoulos I."/>
            <person name="Morton D.B."/>
            <person name="Muthukrishnan S."/>
            <person name="Oakeshott J.G."/>
            <person name="Palmer W."/>
            <person name="Park Y."/>
            <person name="Passarelli A.L."/>
            <person name="Rozas J."/>
            <person name="Schwartz L.M."/>
            <person name="Smith W."/>
            <person name="Southgate A."/>
            <person name="Vilcinskas A."/>
            <person name="Vogt R."/>
            <person name="Wang P."/>
            <person name="Werren J."/>
            <person name="Yu X.Q."/>
            <person name="Zhou J.J."/>
            <person name="Brown S.J."/>
            <person name="Scherer S.E."/>
            <person name="Richards S."/>
            <person name="Blissard G.W."/>
        </authorList>
    </citation>
    <scope>NUCLEOTIDE SEQUENCE</scope>
</reference>
<protein>
    <recommendedName>
        <fullName evidence="1">MADF domain-containing protein</fullName>
    </recommendedName>
</protein>
<gene>
    <name evidence="2" type="ORF">O3G_MSEX002639</name>
</gene>
<evidence type="ECO:0000313" key="3">
    <source>
        <dbReference type="Proteomes" id="UP000791440"/>
    </source>
</evidence>
<dbReference type="EMBL" id="JH668299">
    <property type="protein sequence ID" value="KAG6443052.1"/>
    <property type="molecule type" value="Genomic_DNA"/>
</dbReference>
<keyword evidence="3" id="KW-1185">Reference proteome</keyword>
<reference evidence="2" key="2">
    <citation type="submission" date="2020-12" db="EMBL/GenBank/DDBJ databases">
        <authorList>
            <person name="Kanost M."/>
        </authorList>
    </citation>
    <scope>NUCLEOTIDE SEQUENCE</scope>
</reference>
<name>A0A921YPI7_MANSE</name>
<dbReference type="PROSITE" id="PS51029">
    <property type="entry name" value="MADF"/>
    <property type="match status" value="1"/>
</dbReference>
<sequence>MTYCLDVELFISEVKKYPEIWDLNCEDHRYKSRKQQAWAEVARVFINDFDDMPETEKLDVCKYGDRERLCKRQNC</sequence>
<organism evidence="2 3">
    <name type="scientific">Manduca sexta</name>
    <name type="common">Tobacco hawkmoth</name>
    <name type="synonym">Tobacco hornworm</name>
    <dbReference type="NCBI Taxonomy" id="7130"/>
    <lineage>
        <taxon>Eukaryota</taxon>
        <taxon>Metazoa</taxon>
        <taxon>Ecdysozoa</taxon>
        <taxon>Arthropoda</taxon>
        <taxon>Hexapoda</taxon>
        <taxon>Insecta</taxon>
        <taxon>Pterygota</taxon>
        <taxon>Neoptera</taxon>
        <taxon>Endopterygota</taxon>
        <taxon>Lepidoptera</taxon>
        <taxon>Glossata</taxon>
        <taxon>Ditrysia</taxon>
        <taxon>Bombycoidea</taxon>
        <taxon>Sphingidae</taxon>
        <taxon>Sphinginae</taxon>
        <taxon>Sphingini</taxon>
        <taxon>Manduca</taxon>
    </lineage>
</organism>
<comment type="caution">
    <text evidence="2">The sequence shown here is derived from an EMBL/GenBank/DDBJ whole genome shotgun (WGS) entry which is preliminary data.</text>
</comment>
<dbReference type="Pfam" id="PF10545">
    <property type="entry name" value="MADF_DNA_bdg"/>
    <property type="match status" value="1"/>
</dbReference>
<evidence type="ECO:0000259" key="1">
    <source>
        <dbReference type="PROSITE" id="PS51029"/>
    </source>
</evidence>
<evidence type="ECO:0000313" key="2">
    <source>
        <dbReference type="EMBL" id="KAG6443052.1"/>
    </source>
</evidence>
<dbReference type="InterPro" id="IPR006578">
    <property type="entry name" value="MADF-dom"/>
</dbReference>
<dbReference type="AlphaFoldDB" id="A0A921YPI7"/>
<feature type="domain" description="MADF" evidence="1">
    <location>
        <begin position="9"/>
        <end position="75"/>
    </location>
</feature>